<dbReference type="PANTHER" id="PTHR24106">
    <property type="entry name" value="NACHT, LRR AND CARD DOMAINS-CONTAINING"/>
    <property type="match status" value="1"/>
</dbReference>
<dbReference type="InterPro" id="IPR006574">
    <property type="entry name" value="PRY"/>
</dbReference>
<dbReference type="Proteomes" id="UP000472260">
    <property type="component" value="Unassembled WGS sequence"/>
</dbReference>
<name>A0A671QYA5_9TELE</name>
<dbReference type="Gene3D" id="2.60.120.920">
    <property type="match status" value="1"/>
</dbReference>
<dbReference type="Ensembl" id="ENSSANT00000080577.1">
    <property type="protein sequence ID" value="ENSSANP00000075802.1"/>
    <property type="gene ID" value="ENSSANG00000037794.1"/>
</dbReference>
<keyword evidence="1" id="KW-0433">Leucine-rich repeat</keyword>
<keyword evidence="3" id="KW-1133">Transmembrane helix</keyword>
<evidence type="ECO:0000256" key="2">
    <source>
        <dbReference type="ARBA" id="ARBA00022737"/>
    </source>
</evidence>
<dbReference type="InterPro" id="IPR013320">
    <property type="entry name" value="ConA-like_dom_sf"/>
</dbReference>
<evidence type="ECO:0000259" key="4">
    <source>
        <dbReference type="SMART" id="SM00589"/>
    </source>
</evidence>
<dbReference type="Gene3D" id="3.80.10.10">
    <property type="entry name" value="Ribonuclease Inhibitor"/>
    <property type="match status" value="1"/>
</dbReference>
<dbReference type="SUPFAM" id="SSF52047">
    <property type="entry name" value="RNI-like"/>
    <property type="match status" value="1"/>
</dbReference>
<dbReference type="InterPro" id="IPR051261">
    <property type="entry name" value="NLR"/>
</dbReference>
<dbReference type="SUPFAM" id="SSF49899">
    <property type="entry name" value="Concanavalin A-like lectins/glucanases"/>
    <property type="match status" value="1"/>
</dbReference>
<keyword evidence="3" id="KW-0812">Transmembrane</keyword>
<feature type="domain" description="SPRY-associated" evidence="4">
    <location>
        <begin position="149"/>
        <end position="201"/>
    </location>
</feature>
<reference evidence="5" key="2">
    <citation type="submission" date="2025-09" db="UniProtKB">
        <authorList>
            <consortium name="Ensembl"/>
        </authorList>
    </citation>
    <scope>IDENTIFICATION</scope>
</reference>
<dbReference type="InterPro" id="IPR032675">
    <property type="entry name" value="LRR_dom_sf"/>
</dbReference>
<sequence length="220" mass="24561">MQTWFCLIKDSISHYNPLAGCRLTGQCCESLSSLNLSNNDLQDLAVEMISAGLKSSHCQLDTLRLSGYMVTEKGCGYVCSALSSNPSHLRELDLSYNNPGESGVKLFSEKLEDPICALDKLNVAHGGEFRITEGLQKSTSTHTPSVTDACFLTLDPNTANNELILSEENRKVTYVEKDQSYPDNPERFDVYQILYNKFSLTAVKLYALIICLFVNISYFR</sequence>
<evidence type="ECO:0000256" key="1">
    <source>
        <dbReference type="ARBA" id="ARBA00022614"/>
    </source>
</evidence>
<accession>A0A671QYA5</accession>
<dbReference type="AlphaFoldDB" id="A0A671QYA5"/>
<keyword evidence="3" id="KW-0472">Membrane</keyword>
<dbReference type="InterPro" id="IPR043136">
    <property type="entry name" value="B30.2/SPRY_sf"/>
</dbReference>
<organism evidence="5 6">
    <name type="scientific">Sinocyclocheilus anshuiensis</name>
    <dbReference type="NCBI Taxonomy" id="1608454"/>
    <lineage>
        <taxon>Eukaryota</taxon>
        <taxon>Metazoa</taxon>
        <taxon>Chordata</taxon>
        <taxon>Craniata</taxon>
        <taxon>Vertebrata</taxon>
        <taxon>Euteleostomi</taxon>
        <taxon>Actinopterygii</taxon>
        <taxon>Neopterygii</taxon>
        <taxon>Teleostei</taxon>
        <taxon>Ostariophysi</taxon>
        <taxon>Cypriniformes</taxon>
        <taxon>Cyprinidae</taxon>
        <taxon>Cyprininae</taxon>
        <taxon>Sinocyclocheilus</taxon>
    </lineage>
</organism>
<dbReference type="Pfam" id="PF13765">
    <property type="entry name" value="PRY"/>
    <property type="match status" value="1"/>
</dbReference>
<reference evidence="5" key="1">
    <citation type="submission" date="2025-08" db="UniProtKB">
        <authorList>
            <consortium name="Ensembl"/>
        </authorList>
    </citation>
    <scope>IDENTIFICATION</scope>
</reference>
<dbReference type="InterPro" id="IPR003879">
    <property type="entry name" value="Butyrophylin_SPRY"/>
</dbReference>
<dbReference type="SMART" id="SM00368">
    <property type="entry name" value="LRR_RI"/>
    <property type="match status" value="3"/>
</dbReference>
<feature type="transmembrane region" description="Helical" evidence="3">
    <location>
        <begin position="198"/>
        <end position="219"/>
    </location>
</feature>
<protein>
    <recommendedName>
        <fullName evidence="4">SPRY-associated domain-containing protein</fullName>
    </recommendedName>
</protein>
<dbReference type="PRINTS" id="PR01407">
    <property type="entry name" value="BUTYPHLNCDUF"/>
</dbReference>
<evidence type="ECO:0000256" key="3">
    <source>
        <dbReference type="SAM" id="Phobius"/>
    </source>
</evidence>
<keyword evidence="6" id="KW-1185">Reference proteome</keyword>
<dbReference type="InterPro" id="IPR001611">
    <property type="entry name" value="Leu-rich_rpt"/>
</dbReference>
<dbReference type="Pfam" id="PF13516">
    <property type="entry name" value="LRR_6"/>
    <property type="match status" value="2"/>
</dbReference>
<keyword evidence="2" id="KW-0677">Repeat</keyword>
<dbReference type="SMART" id="SM00589">
    <property type="entry name" value="PRY"/>
    <property type="match status" value="1"/>
</dbReference>
<evidence type="ECO:0000313" key="6">
    <source>
        <dbReference type="Proteomes" id="UP000472260"/>
    </source>
</evidence>
<proteinExistence type="predicted"/>
<evidence type="ECO:0000313" key="5">
    <source>
        <dbReference type="Ensembl" id="ENSSANP00000075802.1"/>
    </source>
</evidence>